<dbReference type="PANTHER" id="PTHR46033">
    <property type="entry name" value="PROTEIN MAIN-LIKE 2"/>
    <property type="match status" value="1"/>
</dbReference>
<keyword evidence="1" id="KW-1133">Transmembrane helix</keyword>
<name>A0A1S3ZSH4_TOBAC</name>
<proteinExistence type="predicted"/>
<dbReference type="Pfam" id="PF10536">
    <property type="entry name" value="PMD"/>
    <property type="match status" value="1"/>
</dbReference>
<dbReference type="KEGG" id="nta:107789932"/>
<dbReference type="InterPro" id="IPR044824">
    <property type="entry name" value="MAIN-like"/>
</dbReference>
<evidence type="ECO:0000259" key="2">
    <source>
        <dbReference type="Pfam" id="PF10536"/>
    </source>
</evidence>
<reference evidence="3" key="1">
    <citation type="submission" date="2025-08" db="UniProtKB">
        <authorList>
            <consortium name="RefSeq"/>
        </authorList>
    </citation>
    <scope>IDENTIFICATION</scope>
</reference>
<dbReference type="PaxDb" id="4097-A0A1S3ZSH4"/>
<dbReference type="OMA" id="HSAGTEY"/>
<feature type="domain" description="Aminotransferase-like plant mobile" evidence="2">
    <location>
        <begin position="35"/>
        <end position="227"/>
    </location>
</feature>
<dbReference type="STRING" id="4097.A0A1S3ZSH4"/>
<dbReference type="PANTHER" id="PTHR46033:SF8">
    <property type="entry name" value="PROTEIN MAINTENANCE OF MERISTEMS-LIKE"/>
    <property type="match status" value="1"/>
</dbReference>
<organism evidence="3">
    <name type="scientific">Nicotiana tabacum</name>
    <name type="common">Common tobacco</name>
    <dbReference type="NCBI Taxonomy" id="4097"/>
    <lineage>
        <taxon>Eukaryota</taxon>
        <taxon>Viridiplantae</taxon>
        <taxon>Streptophyta</taxon>
        <taxon>Embryophyta</taxon>
        <taxon>Tracheophyta</taxon>
        <taxon>Spermatophyta</taxon>
        <taxon>Magnoliopsida</taxon>
        <taxon>eudicotyledons</taxon>
        <taxon>Gunneridae</taxon>
        <taxon>Pentapetalae</taxon>
        <taxon>asterids</taxon>
        <taxon>lamiids</taxon>
        <taxon>Solanales</taxon>
        <taxon>Solanaceae</taxon>
        <taxon>Nicotianoideae</taxon>
        <taxon>Nicotianeae</taxon>
        <taxon>Nicotiana</taxon>
    </lineage>
</organism>
<evidence type="ECO:0000256" key="1">
    <source>
        <dbReference type="SAM" id="Phobius"/>
    </source>
</evidence>
<accession>A0A1S3ZSH4</accession>
<feature type="transmembrane region" description="Helical" evidence="1">
    <location>
        <begin position="192"/>
        <end position="207"/>
    </location>
</feature>
<sequence length="227" mass="26318">MDQTFRARRIDNMWDFLKTCNLHSCIVRRLQDTSFYRIIEIGRLQLDWSLIIALIEQWRPETHTFHLPIGDAIITLHDVEVLYGLSVDALPVALPHAMREYMRDQYLETLQCLTGFRPADEGALVGASRLVLTPVRLHLEAMHADITDNTPDLHSNRYTRLLLLFGGVLFPNTLGNLVSLRFLHHLERLDNLHWYNWGAAILGYLYWQMCRACMGTQQDVAGFMLLL</sequence>
<dbReference type="AlphaFoldDB" id="A0A1S3ZSH4"/>
<protein>
    <submittedName>
        <fullName evidence="3">Serine/threonine-protein phosphatase 7 long form homolog</fullName>
    </submittedName>
</protein>
<dbReference type="OrthoDB" id="1936739at2759"/>
<dbReference type="RefSeq" id="XP_016467299.1">
    <property type="nucleotide sequence ID" value="XM_016611813.1"/>
</dbReference>
<gene>
    <name evidence="3" type="primary">LOC107789932</name>
</gene>
<evidence type="ECO:0000313" key="3">
    <source>
        <dbReference type="RefSeq" id="XP_016467299.1"/>
    </source>
</evidence>
<dbReference type="GO" id="GO:0010073">
    <property type="term" value="P:meristem maintenance"/>
    <property type="evidence" value="ECO:0007669"/>
    <property type="project" value="InterPro"/>
</dbReference>
<dbReference type="InterPro" id="IPR019557">
    <property type="entry name" value="AminoTfrase-like_pln_mobile"/>
</dbReference>
<keyword evidence="1" id="KW-0472">Membrane</keyword>
<feature type="transmembrane region" description="Helical" evidence="1">
    <location>
        <begin position="161"/>
        <end position="180"/>
    </location>
</feature>
<keyword evidence="1" id="KW-0812">Transmembrane</keyword>